<keyword evidence="1" id="KW-0812">Transmembrane</keyword>
<keyword evidence="3" id="KW-1185">Reference proteome</keyword>
<reference evidence="3" key="1">
    <citation type="journal article" date="2019" name="Int. J. Syst. Evol. Microbiol.">
        <title>The Global Catalogue of Microorganisms (GCM) 10K type strain sequencing project: providing services to taxonomists for standard genome sequencing and annotation.</title>
        <authorList>
            <consortium name="The Broad Institute Genomics Platform"/>
            <consortium name="The Broad Institute Genome Sequencing Center for Infectious Disease"/>
            <person name="Wu L."/>
            <person name="Ma J."/>
        </authorList>
    </citation>
    <scope>NUCLEOTIDE SEQUENCE [LARGE SCALE GENOMIC DNA]</scope>
    <source>
        <strain evidence="3">KCTC 52165</strain>
    </source>
</reference>
<sequence length="48" mass="5253">MDATDIIISAAIMLIGEKWKTVLVLVLLAGAFFGAYYHSDILAWVKAL</sequence>
<keyword evidence="1" id="KW-0472">Membrane</keyword>
<evidence type="ECO:0000313" key="2">
    <source>
        <dbReference type="EMBL" id="MFC3207385.1"/>
    </source>
</evidence>
<keyword evidence="1" id="KW-1133">Transmembrane helix</keyword>
<organism evidence="2 3">
    <name type="scientific">Aquamicrobium soli</name>
    <dbReference type="NCBI Taxonomy" id="1811518"/>
    <lineage>
        <taxon>Bacteria</taxon>
        <taxon>Pseudomonadati</taxon>
        <taxon>Pseudomonadota</taxon>
        <taxon>Alphaproteobacteria</taxon>
        <taxon>Hyphomicrobiales</taxon>
        <taxon>Phyllobacteriaceae</taxon>
        <taxon>Aquamicrobium</taxon>
    </lineage>
</organism>
<proteinExistence type="predicted"/>
<accession>A0ABV7KCX9</accession>
<protein>
    <submittedName>
        <fullName evidence="2">Uncharacterized protein</fullName>
    </submittedName>
</protein>
<dbReference type="EMBL" id="JBHRTK010000013">
    <property type="protein sequence ID" value="MFC3207385.1"/>
    <property type="molecule type" value="Genomic_DNA"/>
</dbReference>
<evidence type="ECO:0000256" key="1">
    <source>
        <dbReference type="SAM" id="Phobius"/>
    </source>
</evidence>
<feature type="transmembrane region" description="Helical" evidence="1">
    <location>
        <begin position="21"/>
        <end position="39"/>
    </location>
</feature>
<name>A0ABV7KCX9_9HYPH</name>
<comment type="caution">
    <text evidence="2">The sequence shown here is derived from an EMBL/GenBank/DDBJ whole genome shotgun (WGS) entry which is preliminary data.</text>
</comment>
<dbReference type="RefSeq" id="WP_378221610.1">
    <property type="nucleotide sequence ID" value="NZ_JBHRTK010000013.1"/>
</dbReference>
<dbReference type="Proteomes" id="UP001595583">
    <property type="component" value="Unassembled WGS sequence"/>
</dbReference>
<evidence type="ECO:0000313" key="3">
    <source>
        <dbReference type="Proteomes" id="UP001595583"/>
    </source>
</evidence>
<gene>
    <name evidence="2" type="ORF">ACFOHJ_14255</name>
</gene>